<dbReference type="AlphaFoldDB" id="A0AAU7JRC3"/>
<dbReference type="EMBL" id="CP157483">
    <property type="protein sequence ID" value="XBO42798.1"/>
    <property type="molecule type" value="Genomic_DNA"/>
</dbReference>
<organism evidence="2">
    <name type="scientific">Pedococcus sp. KACC 23699</name>
    <dbReference type="NCBI Taxonomy" id="3149228"/>
    <lineage>
        <taxon>Bacteria</taxon>
        <taxon>Bacillati</taxon>
        <taxon>Actinomycetota</taxon>
        <taxon>Actinomycetes</taxon>
        <taxon>Micrococcales</taxon>
        <taxon>Intrasporangiaceae</taxon>
        <taxon>Pedococcus</taxon>
    </lineage>
</organism>
<protein>
    <submittedName>
        <fullName evidence="2">Uncharacterized protein</fullName>
    </submittedName>
</protein>
<keyword evidence="1" id="KW-0812">Transmembrane</keyword>
<proteinExistence type="predicted"/>
<keyword evidence="1" id="KW-0472">Membrane</keyword>
<name>A0AAU7JRC3_9MICO</name>
<feature type="transmembrane region" description="Helical" evidence="1">
    <location>
        <begin position="12"/>
        <end position="36"/>
    </location>
</feature>
<evidence type="ECO:0000313" key="2">
    <source>
        <dbReference type="EMBL" id="XBO42798.1"/>
    </source>
</evidence>
<reference evidence="2" key="1">
    <citation type="submission" date="2024-05" db="EMBL/GenBank/DDBJ databases">
        <authorList>
            <person name="Kim S."/>
            <person name="Heo J."/>
            <person name="Choi H."/>
            <person name="Choi Y."/>
            <person name="Kwon S.-W."/>
            <person name="Kim Y."/>
        </authorList>
    </citation>
    <scope>NUCLEOTIDE SEQUENCE</scope>
    <source>
        <strain evidence="2">KACC 23699</strain>
    </source>
</reference>
<sequence>MFDAGSPEFFILMAMAAAMLLTFVAVAVLVRVAAVAPRGVAPAARFASRAGR</sequence>
<keyword evidence="1" id="KW-1133">Transmembrane helix</keyword>
<evidence type="ECO:0000256" key="1">
    <source>
        <dbReference type="SAM" id="Phobius"/>
    </source>
</evidence>
<dbReference type="RefSeq" id="WP_406830217.1">
    <property type="nucleotide sequence ID" value="NZ_CP157483.1"/>
</dbReference>
<gene>
    <name evidence="2" type="ORF">ABEG17_14645</name>
</gene>
<accession>A0AAU7JRC3</accession>